<accession>A0A1R3RSZ1</accession>
<comment type="similarity">
    <text evidence="1">Belongs to the short-chain dehydrogenases/reductases (SDR) family.</text>
</comment>
<proteinExistence type="inferred from homology"/>
<dbReference type="Proteomes" id="UP000188318">
    <property type="component" value="Unassembled WGS sequence"/>
</dbReference>
<dbReference type="GO" id="GO:0016616">
    <property type="term" value="F:oxidoreductase activity, acting on the CH-OH group of donors, NAD or NADP as acceptor"/>
    <property type="evidence" value="ECO:0007669"/>
    <property type="project" value="UniProtKB-ARBA"/>
</dbReference>
<dbReference type="InterPro" id="IPR036291">
    <property type="entry name" value="NAD(P)-bd_dom_sf"/>
</dbReference>
<sequence>MSKIVLITGSNTGIGLEIVKALAGASKPYTILMAGRTPQKVHNAISTTQKAFPSTSSTFVPIQVDLESDASIEQAFTEVNSKYGKLDILVNNAGAAFDHEALSGKLSDRAMWNKTWDVNTTGTHIFTSTFAPLLLQSSDPRLLFITSGTSTLAGTDNLAMPVNQVPPKGWPKTGFNVPAYRSAKTGLNMLMREWHRWLKEDGAKVFAISPGYLATGLGGDPEASRRHGAQDPEASGVGPFIRSVIEGQRDADVGKVINKTGVQPW</sequence>
<protein>
    <submittedName>
        <fullName evidence="4">Uncharacterized protein</fullName>
    </submittedName>
</protein>
<dbReference type="OrthoDB" id="1933717at2759"/>
<evidence type="ECO:0000313" key="4">
    <source>
        <dbReference type="EMBL" id="OOF97593.1"/>
    </source>
</evidence>
<dbReference type="Pfam" id="PF00106">
    <property type="entry name" value="adh_short"/>
    <property type="match status" value="1"/>
</dbReference>
<dbReference type="Gene3D" id="3.40.50.720">
    <property type="entry name" value="NAD(P)-binding Rossmann-like Domain"/>
    <property type="match status" value="1"/>
</dbReference>
<dbReference type="OMA" id="REWHRML"/>
<dbReference type="AlphaFoldDB" id="A0A1R3RSZ1"/>
<dbReference type="GO" id="GO:0050664">
    <property type="term" value="F:oxidoreductase activity, acting on NAD(P)H, oxygen as acceptor"/>
    <property type="evidence" value="ECO:0007669"/>
    <property type="project" value="TreeGrafter"/>
</dbReference>
<dbReference type="PRINTS" id="PR00081">
    <property type="entry name" value="GDHRDH"/>
</dbReference>
<dbReference type="PANTHER" id="PTHR43008">
    <property type="entry name" value="BENZIL REDUCTASE"/>
    <property type="match status" value="1"/>
</dbReference>
<reference evidence="5" key="1">
    <citation type="journal article" date="2017" name="Genome Biol.">
        <title>Comparative genomics reveals high biological diversity and specific adaptations in the industrially and medically important fungal genus Aspergillus.</title>
        <authorList>
            <person name="de Vries R.P."/>
            <person name="Riley R."/>
            <person name="Wiebenga A."/>
            <person name="Aguilar-Osorio G."/>
            <person name="Amillis S."/>
            <person name="Uchima C.A."/>
            <person name="Anderluh G."/>
            <person name="Asadollahi M."/>
            <person name="Askin M."/>
            <person name="Barry K."/>
            <person name="Battaglia E."/>
            <person name="Bayram O."/>
            <person name="Benocci T."/>
            <person name="Braus-Stromeyer S.A."/>
            <person name="Caldana C."/>
            <person name="Canovas D."/>
            <person name="Cerqueira G.C."/>
            <person name="Chen F."/>
            <person name="Chen W."/>
            <person name="Choi C."/>
            <person name="Clum A."/>
            <person name="Dos Santos R.A."/>
            <person name="Damasio A.R."/>
            <person name="Diallinas G."/>
            <person name="Emri T."/>
            <person name="Fekete E."/>
            <person name="Flipphi M."/>
            <person name="Freyberg S."/>
            <person name="Gallo A."/>
            <person name="Gournas C."/>
            <person name="Habgood R."/>
            <person name="Hainaut M."/>
            <person name="Harispe M.L."/>
            <person name="Henrissat B."/>
            <person name="Hilden K.S."/>
            <person name="Hope R."/>
            <person name="Hossain A."/>
            <person name="Karabika E."/>
            <person name="Karaffa L."/>
            <person name="Karanyi Z."/>
            <person name="Krasevec N."/>
            <person name="Kuo A."/>
            <person name="Kusch H."/>
            <person name="LaButti K."/>
            <person name="Lagendijk E.L."/>
            <person name="Lapidus A."/>
            <person name="Levasseur A."/>
            <person name="Lindquist E."/>
            <person name="Lipzen A."/>
            <person name="Logrieco A.F."/>
            <person name="MacCabe A."/>
            <person name="Maekelae M.R."/>
            <person name="Malavazi I."/>
            <person name="Melin P."/>
            <person name="Meyer V."/>
            <person name="Mielnichuk N."/>
            <person name="Miskei M."/>
            <person name="Molnar A.P."/>
            <person name="Mule G."/>
            <person name="Ngan C.Y."/>
            <person name="Orejas M."/>
            <person name="Orosz E."/>
            <person name="Ouedraogo J.P."/>
            <person name="Overkamp K.M."/>
            <person name="Park H.-S."/>
            <person name="Perrone G."/>
            <person name="Piumi F."/>
            <person name="Punt P.J."/>
            <person name="Ram A.F."/>
            <person name="Ramon A."/>
            <person name="Rauscher S."/>
            <person name="Record E."/>
            <person name="Riano-Pachon D.M."/>
            <person name="Robert V."/>
            <person name="Roehrig J."/>
            <person name="Ruller R."/>
            <person name="Salamov A."/>
            <person name="Salih N.S."/>
            <person name="Samson R.A."/>
            <person name="Sandor E."/>
            <person name="Sanguinetti M."/>
            <person name="Schuetze T."/>
            <person name="Sepcic K."/>
            <person name="Shelest E."/>
            <person name="Sherlock G."/>
            <person name="Sophianopoulou V."/>
            <person name="Squina F.M."/>
            <person name="Sun H."/>
            <person name="Susca A."/>
            <person name="Todd R.B."/>
            <person name="Tsang A."/>
            <person name="Unkles S.E."/>
            <person name="van de Wiele N."/>
            <person name="van Rossen-Uffink D."/>
            <person name="Oliveira J.V."/>
            <person name="Vesth T.C."/>
            <person name="Visser J."/>
            <person name="Yu J.-H."/>
            <person name="Zhou M."/>
            <person name="Andersen M.R."/>
            <person name="Archer D.B."/>
            <person name="Baker S.E."/>
            <person name="Benoit I."/>
            <person name="Brakhage A.A."/>
            <person name="Braus G.H."/>
            <person name="Fischer R."/>
            <person name="Frisvad J.C."/>
            <person name="Goldman G.H."/>
            <person name="Houbraken J."/>
            <person name="Oakley B."/>
            <person name="Pocsi I."/>
            <person name="Scazzocchio C."/>
            <person name="Seiboth B."/>
            <person name="vanKuyk P.A."/>
            <person name="Wortman J."/>
            <person name="Dyer P.S."/>
            <person name="Grigoriev I.V."/>
        </authorList>
    </citation>
    <scope>NUCLEOTIDE SEQUENCE [LARGE SCALE GENOMIC DNA]</scope>
    <source>
        <strain evidence="5">ITEM 5010</strain>
    </source>
</reference>
<dbReference type="FunFam" id="3.40.50.720:FF:000922">
    <property type="entry name" value="Uncharacterized protein"/>
    <property type="match status" value="1"/>
</dbReference>
<gene>
    <name evidence="4" type="ORF">ASPCADRAFT_206393</name>
</gene>
<dbReference type="InterPro" id="IPR002347">
    <property type="entry name" value="SDR_fam"/>
</dbReference>
<dbReference type="PANTHER" id="PTHR43008:SF8">
    <property type="entry name" value="BENZIL REDUCTASE ((S)-BENZOIN FORMING) IRC24"/>
    <property type="match status" value="1"/>
</dbReference>
<organism evidence="4 5">
    <name type="scientific">Aspergillus carbonarius (strain ITEM 5010)</name>
    <dbReference type="NCBI Taxonomy" id="602072"/>
    <lineage>
        <taxon>Eukaryota</taxon>
        <taxon>Fungi</taxon>
        <taxon>Dikarya</taxon>
        <taxon>Ascomycota</taxon>
        <taxon>Pezizomycotina</taxon>
        <taxon>Eurotiomycetes</taxon>
        <taxon>Eurotiomycetidae</taxon>
        <taxon>Eurotiales</taxon>
        <taxon>Aspergillaceae</taxon>
        <taxon>Aspergillus</taxon>
        <taxon>Aspergillus subgen. Circumdati</taxon>
    </lineage>
</organism>
<name>A0A1R3RSZ1_ASPC5</name>
<dbReference type="VEuPathDB" id="FungiDB:ASPCADRAFT_206393"/>
<evidence type="ECO:0000256" key="1">
    <source>
        <dbReference type="ARBA" id="ARBA00006484"/>
    </source>
</evidence>
<evidence type="ECO:0000313" key="5">
    <source>
        <dbReference type="Proteomes" id="UP000188318"/>
    </source>
</evidence>
<keyword evidence="5" id="KW-1185">Reference proteome</keyword>
<feature type="region of interest" description="Disordered" evidence="3">
    <location>
        <begin position="218"/>
        <end position="237"/>
    </location>
</feature>
<dbReference type="SUPFAM" id="SSF51735">
    <property type="entry name" value="NAD(P)-binding Rossmann-fold domains"/>
    <property type="match status" value="1"/>
</dbReference>
<keyword evidence="2" id="KW-0560">Oxidoreductase</keyword>
<dbReference type="EMBL" id="KV907497">
    <property type="protein sequence ID" value="OOF97593.1"/>
    <property type="molecule type" value="Genomic_DNA"/>
</dbReference>
<evidence type="ECO:0000256" key="2">
    <source>
        <dbReference type="ARBA" id="ARBA00023002"/>
    </source>
</evidence>
<evidence type="ECO:0000256" key="3">
    <source>
        <dbReference type="SAM" id="MobiDB-lite"/>
    </source>
</evidence>